<keyword evidence="2" id="KW-1185">Reference proteome</keyword>
<dbReference type="RefSeq" id="WP_008720878.1">
    <property type="nucleotide sequence ID" value="NZ_JBBMFM010000155.1"/>
</dbReference>
<reference evidence="1 2" key="1">
    <citation type="submission" date="2024-03" db="EMBL/GenBank/DDBJ databases">
        <title>Human intestinal bacterial collection.</title>
        <authorList>
            <person name="Pauvert C."/>
            <person name="Hitch T.C.A."/>
            <person name="Clavel T."/>
        </authorList>
    </citation>
    <scope>NUCLEOTIDE SEQUENCE [LARGE SCALE GENOMIC DNA]</scope>
    <source>
        <strain evidence="1 2">CLA-SR-H021</strain>
    </source>
</reference>
<proteinExistence type="predicted"/>
<protein>
    <submittedName>
        <fullName evidence="1">Uncharacterized protein</fullName>
    </submittedName>
</protein>
<evidence type="ECO:0000313" key="1">
    <source>
        <dbReference type="EMBL" id="MEQ2428150.1"/>
    </source>
</evidence>
<sequence length="132" mass="15176">MIKVQFFTDARDVCSIIEGRVTDGVEVEDWILQHIDGISFDSMDYPCDMDYCYDCYFLNGADELKAQEIYGLLEKYFLDILGVRFSVGITDHCLNNEIRIHSARSADENKEDSLDKKGIAESRVKLMQEKTT</sequence>
<evidence type="ECO:0000313" key="2">
    <source>
        <dbReference type="Proteomes" id="UP001454086"/>
    </source>
</evidence>
<name>A0ABV1DCP4_9FIRM</name>
<gene>
    <name evidence="1" type="ORF">WMQ36_24625</name>
</gene>
<accession>A0ABV1DCP4</accession>
<organism evidence="1 2">
    <name type="scientific">Enterocloster hominis</name>
    <name type="common">ex Hitch et al. 2024</name>
    <dbReference type="NCBI Taxonomy" id="1917870"/>
    <lineage>
        <taxon>Bacteria</taxon>
        <taxon>Bacillati</taxon>
        <taxon>Bacillota</taxon>
        <taxon>Clostridia</taxon>
        <taxon>Lachnospirales</taxon>
        <taxon>Lachnospiraceae</taxon>
        <taxon>Enterocloster</taxon>
    </lineage>
</organism>
<comment type="caution">
    <text evidence="1">The sequence shown here is derived from an EMBL/GenBank/DDBJ whole genome shotgun (WGS) entry which is preliminary data.</text>
</comment>
<dbReference type="EMBL" id="JBBMFM010000155">
    <property type="protein sequence ID" value="MEQ2428150.1"/>
    <property type="molecule type" value="Genomic_DNA"/>
</dbReference>
<dbReference type="Proteomes" id="UP001454086">
    <property type="component" value="Unassembled WGS sequence"/>
</dbReference>